<protein>
    <recommendedName>
        <fullName evidence="4">ABC transporter substrate-binding protein</fullName>
    </recommendedName>
</protein>
<sequence>MGVMSDWGCRLALRNSCIIMLYGLTACAQGPVVPPYANEPLRAGPVVDRVVVDKVEVDKVAVNTAIMATVIPVVESMAGQLVKDTPVSVSFLPPPKYSIKRVPGWLKRQPTDQYSFADVVVGISAVWPEVDVYPALRSQNIHVIPVDLAHALTPGGERVAVVSLDSERLGYFWLNASNALLMLGVMSRDLSRIWPEYSGLFQKNAAEMGRDLRAIQIGIDDRLLELGVVQVVIENENLADLAAASMLPVVSYEEAVESHMNTLYISAKKRRNKKPLPENFRLWLVDDFSKIKPSLFIERWNLNLKGIPLN</sequence>
<proteinExistence type="predicted"/>
<keyword evidence="3" id="KW-1185">Reference proteome</keyword>
<organism evidence="2 3">
    <name type="scientific">Alkalimarinus alittae</name>
    <dbReference type="NCBI Taxonomy" id="2961619"/>
    <lineage>
        <taxon>Bacteria</taxon>
        <taxon>Pseudomonadati</taxon>
        <taxon>Pseudomonadota</taxon>
        <taxon>Gammaproteobacteria</taxon>
        <taxon>Alteromonadales</taxon>
        <taxon>Alteromonadaceae</taxon>
        <taxon>Alkalimarinus</taxon>
    </lineage>
</organism>
<keyword evidence="1" id="KW-0732">Signal</keyword>
<evidence type="ECO:0000313" key="3">
    <source>
        <dbReference type="Proteomes" id="UP001163739"/>
    </source>
</evidence>
<evidence type="ECO:0008006" key="4">
    <source>
        <dbReference type="Google" id="ProtNLM"/>
    </source>
</evidence>
<evidence type="ECO:0000256" key="1">
    <source>
        <dbReference type="SAM" id="SignalP"/>
    </source>
</evidence>
<reference evidence="2" key="1">
    <citation type="submission" date="2022-06" db="EMBL/GenBank/DDBJ databases">
        <title>Alkalimarinus sp. nov., isolated from gut of a Alitta virens.</title>
        <authorList>
            <person name="Yang A.I."/>
            <person name="Shin N.-R."/>
        </authorList>
    </citation>
    <scope>NUCLEOTIDE SEQUENCE</scope>
    <source>
        <strain evidence="2">A2M4</strain>
    </source>
</reference>
<dbReference type="EMBL" id="CP100390">
    <property type="protein sequence ID" value="UZE97082.1"/>
    <property type="molecule type" value="Genomic_DNA"/>
</dbReference>
<name>A0ABY6N521_9ALTE</name>
<feature type="chain" id="PRO_5046289550" description="ABC transporter substrate-binding protein" evidence="1">
    <location>
        <begin position="29"/>
        <end position="310"/>
    </location>
</feature>
<dbReference type="Proteomes" id="UP001163739">
    <property type="component" value="Chromosome"/>
</dbReference>
<gene>
    <name evidence="2" type="ORF">NKI27_04850</name>
</gene>
<evidence type="ECO:0000313" key="2">
    <source>
        <dbReference type="EMBL" id="UZE97082.1"/>
    </source>
</evidence>
<dbReference type="SUPFAM" id="SSF53807">
    <property type="entry name" value="Helical backbone' metal receptor"/>
    <property type="match status" value="1"/>
</dbReference>
<accession>A0ABY6N521</accession>
<dbReference type="RefSeq" id="WP_265048563.1">
    <property type="nucleotide sequence ID" value="NZ_CP100390.1"/>
</dbReference>
<feature type="signal peptide" evidence="1">
    <location>
        <begin position="1"/>
        <end position="28"/>
    </location>
</feature>